<keyword evidence="4" id="KW-0479">Metal-binding</keyword>
<dbReference type="OrthoDB" id="1431934at2759"/>
<dbReference type="Pfam" id="PF26200">
    <property type="entry name" value="Rcat_RNF216"/>
    <property type="match status" value="1"/>
</dbReference>
<reference evidence="13 14" key="1">
    <citation type="submission" date="2012-04" db="EMBL/GenBank/DDBJ databases">
        <title>The Genome Sequence of Saprolegnia declina VS20.</title>
        <authorList>
            <consortium name="The Broad Institute Genome Sequencing Platform"/>
            <person name="Russ C."/>
            <person name="Nusbaum C."/>
            <person name="Tyler B."/>
            <person name="van West P."/>
            <person name="Dieguez-Uribeondo J."/>
            <person name="de Bruijn I."/>
            <person name="Tripathy S."/>
            <person name="Jiang R."/>
            <person name="Young S.K."/>
            <person name="Zeng Q."/>
            <person name="Gargeya S."/>
            <person name="Fitzgerald M."/>
            <person name="Haas B."/>
            <person name="Abouelleil A."/>
            <person name="Alvarado L."/>
            <person name="Arachchi H.M."/>
            <person name="Berlin A."/>
            <person name="Chapman S.B."/>
            <person name="Goldberg J."/>
            <person name="Griggs A."/>
            <person name="Gujja S."/>
            <person name="Hansen M."/>
            <person name="Howarth C."/>
            <person name="Imamovic A."/>
            <person name="Larimer J."/>
            <person name="McCowen C."/>
            <person name="Montmayeur A."/>
            <person name="Murphy C."/>
            <person name="Neiman D."/>
            <person name="Pearson M."/>
            <person name="Priest M."/>
            <person name="Roberts A."/>
            <person name="Saif S."/>
            <person name="Shea T."/>
            <person name="Sisk P."/>
            <person name="Sykes S."/>
            <person name="Wortman J."/>
            <person name="Nusbaum C."/>
            <person name="Birren B."/>
        </authorList>
    </citation>
    <scope>NUCLEOTIDE SEQUENCE [LARGE SCALE GENOMIC DNA]</scope>
    <source>
        <strain evidence="13 14">VS20</strain>
    </source>
</reference>
<evidence type="ECO:0000313" key="14">
    <source>
        <dbReference type="Proteomes" id="UP000030762"/>
    </source>
</evidence>
<keyword evidence="2" id="KW-0964">Secreted</keyword>
<dbReference type="InParanoid" id="T0PYV1"/>
<dbReference type="OMA" id="GCQERIC"/>
<evidence type="ECO:0000256" key="9">
    <source>
        <dbReference type="ARBA" id="ARBA00022833"/>
    </source>
</evidence>
<evidence type="ECO:0008006" key="15">
    <source>
        <dbReference type="Google" id="ProtNLM"/>
    </source>
</evidence>
<evidence type="ECO:0000259" key="12">
    <source>
        <dbReference type="PROSITE" id="PS51873"/>
    </source>
</evidence>
<keyword evidence="6" id="KW-0677">Repeat</keyword>
<keyword evidence="9" id="KW-0862">Zinc</keyword>
<proteinExistence type="predicted"/>
<name>T0PYV1_SAPDV</name>
<evidence type="ECO:0000256" key="4">
    <source>
        <dbReference type="ARBA" id="ARBA00022723"/>
    </source>
</evidence>
<dbReference type="GeneID" id="19956648"/>
<dbReference type="GO" id="GO:0008270">
    <property type="term" value="F:zinc ion binding"/>
    <property type="evidence" value="ECO:0007669"/>
    <property type="project" value="UniProtKB-KW"/>
</dbReference>
<evidence type="ECO:0000256" key="7">
    <source>
        <dbReference type="ARBA" id="ARBA00022771"/>
    </source>
</evidence>
<keyword evidence="7 10" id="KW-0863">Zinc-finger</keyword>
<protein>
    <recommendedName>
        <fullName evidence="15">RING-type domain-containing protein</fullName>
    </recommendedName>
</protein>
<sequence length="990" mass="108862">MAVAIDNTIDLFLVCDTTASMGTYVASLNSTLRQIFALTKVLFHGRLTLHIVSYKDYCDGNDVVTYCSQRTHTNHDMITFVSKLQASGGGDHPEAVKTALNQVCAMRTAGTAVVLLYTDAPPHHRATASRFQAREAAAIAANRLYHGGADWFELRDALGDAHIFTFHKKITSTATSGVFYALLGPLIVLDDVSTNMITEASMGLLLQLMDQPFALSAKFAITDVYHKQTTHYGRTLSLPSENDLPDLFSLTTSTRPFAFASLQALQQDLDALPDRFRCDETYQVMVYNVLKVLFTPSLVLAVTYNPIVGKLWSLVCSRRLDPRLKALTTRLSQCVPGLDGDGRRQLQAWIADARDATERIRGVVASASTAGGYYVLDAGVDLNTIDTEALRSLARAPRRGALQQVQTLLTQLQWVAMVPIDAMVLDDGAPLYLPVDVSDADLFGCLPHLLSPGMAFSSTGAMVLALLCALSDHRLLAHRARAHLDAKRGHWLHLDRLDMHPEIVSLDFIKLLHRGRAFLTSDEAHVYDVLHTMYRLRLAATKAVDVAVGFIPDKMTWRPDDMAQCHSCGVFVSFSLMVSRTKCALCVTDGVAGAMARHRAAAAPVGQSRRVQCSRCLALYAVVCVDDLSIAPKCHYCRQHTKHDKIPVTECTSCHNQLLDPAGLYAAKQKSNAAWHCAVCTTTPTATTSVVPATIESLFKANPSLARLVQWSKPKKASAFVDLVFDRTRNYFALATQYTKLLFGPRRQSIDSDDDATTSTLWCNGKVILQASALCTDLAAYLDHGDLTEACHLCYNDVPLPGLQSACGRCPTRVCTPCLQTWYGATQPGHLLSPSHLTCPFCRQDPTLDVLLRFNRQACAVTTGHRRPQWRPDVYYGWCLACYGVKFMADRACVEAPPTEIFDFSCADCVAAHRAIEVSLAPTPVVEATAEDMKQFKRCPRCTVRIEKDGGCNHMTCNCGQHFCWICLEACESGTATYAHLYAAHRGADW</sequence>
<evidence type="ECO:0000256" key="3">
    <source>
        <dbReference type="ARBA" id="ARBA00022679"/>
    </source>
</evidence>
<dbReference type="Pfam" id="PF25106">
    <property type="entry name" value="VWA_4"/>
    <property type="match status" value="1"/>
</dbReference>
<keyword evidence="3" id="KW-0808">Transferase</keyword>
<dbReference type="VEuPathDB" id="FungiDB:SDRG_15921"/>
<evidence type="ECO:0000256" key="5">
    <source>
        <dbReference type="ARBA" id="ARBA00022729"/>
    </source>
</evidence>
<organism evidence="13 14">
    <name type="scientific">Saprolegnia diclina (strain VS20)</name>
    <dbReference type="NCBI Taxonomy" id="1156394"/>
    <lineage>
        <taxon>Eukaryota</taxon>
        <taxon>Sar</taxon>
        <taxon>Stramenopiles</taxon>
        <taxon>Oomycota</taxon>
        <taxon>Saprolegniomycetes</taxon>
        <taxon>Saprolegniales</taxon>
        <taxon>Saprolegniaceae</taxon>
        <taxon>Saprolegnia</taxon>
    </lineage>
</organism>
<gene>
    <name evidence="13" type="ORF">SDRG_15921</name>
</gene>
<dbReference type="PANTHER" id="PTHR47763:SF1">
    <property type="entry name" value="DUF659 DOMAIN-CONTAINING PROTEIN"/>
    <property type="match status" value="1"/>
</dbReference>
<dbReference type="InterPro" id="IPR044066">
    <property type="entry name" value="TRIAD_supradom"/>
</dbReference>
<evidence type="ECO:0000259" key="11">
    <source>
        <dbReference type="PROSITE" id="PS50089"/>
    </source>
</evidence>
<dbReference type="Proteomes" id="UP000030762">
    <property type="component" value="Unassembled WGS sequence"/>
</dbReference>
<dbReference type="STRING" id="1156394.T0PYV1"/>
<evidence type="ECO:0000256" key="1">
    <source>
        <dbReference type="ARBA" id="ARBA00004613"/>
    </source>
</evidence>
<dbReference type="InterPro" id="IPR036465">
    <property type="entry name" value="vWFA_dom_sf"/>
</dbReference>
<dbReference type="eggNOG" id="KOG1812">
    <property type="taxonomic scope" value="Eukaryota"/>
</dbReference>
<dbReference type="InterPro" id="IPR052969">
    <property type="entry name" value="Thr-specific_kinase-like"/>
</dbReference>
<feature type="domain" description="RING-type" evidence="11">
    <location>
        <begin position="791"/>
        <end position="843"/>
    </location>
</feature>
<keyword evidence="14" id="KW-1185">Reference proteome</keyword>
<dbReference type="SUPFAM" id="SSF53300">
    <property type="entry name" value="vWA-like"/>
    <property type="match status" value="1"/>
</dbReference>
<dbReference type="RefSeq" id="XP_008620329.1">
    <property type="nucleotide sequence ID" value="XM_008622107.1"/>
</dbReference>
<dbReference type="SUPFAM" id="SSF57850">
    <property type="entry name" value="RING/U-box"/>
    <property type="match status" value="1"/>
</dbReference>
<dbReference type="Gene3D" id="3.40.50.410">
    <property type="entry name" value="von Willebrand factor, type A domain"/>
    <property type="match status" value="1"/>
</dbReference>
<keyword evidence="5" id="KW-0732">Signal</keyword>
<dbReference type="GO" id="GO:0004674">
    <property type="term" value="F:protein serine/threonine kinase activity"/>
    <property type="evidence" value="ECO:0007669"/>
    <property type="project" value="TreeGrafter"/>
</dbReference>
<evidence type="ECO:0000256" key="2">
    <source>
        <dbReference type="ARBA" id="ARBA00022525"/>
    </source>
</evidence>
<dbReference type="Gene3D" id="1.20.120.1750">
    <property type="match status" value="1"/>
</dbReference>
<dbReference type="InterPro" id="IPR056861">
    <property type="entry name" value="HMCN1-like_VWA"/>
</dbReference>
<dbReference type="PROSITE" id="PS50089">
    <property type="entry name" value="ZF_RING_2"/>
    <property type="match status" value="1"/>
</dbReference>
<dbReference type="PANTHER" id="PTHR47763">
    <property type="entry name" value="ALPHA-PROTEIN KINASE VWKA"/>
    <property type="match status" value="1"/>
</dbReference>
<evidence type="ECO:0000256" key="6">
    <source>
        <dbReference type="ARBA" id="ARBA00022737"/>
    </source>
</evidence>
<dbReference type="InterPro" id="IPR001841">
    <property type="entry name" value="Znf_RING"/>
</dbReference>
<evidence type="ECO:0000256" key="8">
    <source>
        <dbReference type="ARBA" id="ARBA00022786"/>
    </source>
</evidence>
<evidence type="ECO:0000256" key="10">
    <source>
        <dbReference type="PROSITE-ProRule" id="PRU00175"/>
    </source>
</evidence>
<evidence type="ECO:0000313" key="13">
    <source>
        <dbReference type="EMBL" id="EQC26260.1"/>
    </source>
</evidence>
<feature type="domain" description="RING-type" evidence="12">
    <location>
        <begin position="787"/>
        <end position="990"/>
    </location>
</feature>
<dbReference type="AlphaFoldDB" id="T0PYV1"/>
<accession>T0PYV1</accession>
<dbReference type="PROSITE" id="PS51873">
    <property type="entry name" value="TRIAD"/>
    <property type="match status" value="1"/>
</dbReference>
<comment type="subcellular location">
    <subcellularLocation>
        <location evidence="1">Secreted</location>
    </subcellularLocation>
</comment>
<dbReference type="GO" id="GO:0005737">
    <property type="term" value="C:cytoplasm"/>
    <property type="evidence" value="ECO:0007669"/>
    <property type="project" value="TreeGrafter"/>
</dbReference>
<dbReference type="EMBL" id="JH767236">
    <property type="protein sequence ID" value="EQC26260.1"/>
    <property type="molecule type" value="Genomic_DNA"/>
</dbReference>
<keyword evidence="8" id="KW-0833">Ubl conjugation pathway</keyword>